<dbReference type="RefSeq" id="XP_007514441.1">
    <property type="nucleotide sequence ID" value="XM_007514379.1"/>
</dbReference>
<name>K8F2X8_9CHLO</name>
<evidence type="ECO:0000256" key="3">
    <source>
        <dbReference type="SAM" id="MobiDB-lite"/>
    </source>
</evidence>
<organism evidence="4 5">
    <name type="scientific">Bathycoccus prasinos</name>
    <dbReference type="NCBI Taxonomy" id="41875"/>
    <lineage>
        <taxon>Eukaryota</taxon>
        <taxon>Viridiplantae</taxon>
        <taxon>Chlorophyta</taxon>
        <taxon>Mamiellophyceae</taxon>
        <taxon>Mamiellales</taxon>
        <taxon>Bathycoccaceae</taxon>
        <taxon>Bathycoccus</taxon>
    </lineage>
</organism>
<keyword evidence="2" id="KW-0560">Oxidoreductase</keyword>
<dbReference type="EMBL" id="FO082276">
    <property type="protein sequence ID" value="CCO15878.1"/>
    <property type="molecule type" value="Genomic_DNA"/>
</dbReference>
<dbReference type="GO" id="GO:0050897">
    <property type="term" value="F:cobalt ion binding"/>
    <property type="evidence" value="ECO:0007669"/>
    <property type="project" value="InterPro"/>
</dbReference>
<proteinExistence type="inferred from homology"/>
<dbReference type="PANTHER" id="PTHR34557">
    <property type="entry name" value="PHYTOCHROMOBILIN:FERREDOXIN OXIDOREDUCTASE, CHLOROPLASTIC"/>
    <property type="match status" value="1"/>
</dbReference>
<dbReference type="KEGG" id="bpg:Bathy03g05160"/>
<gene>
    <name evidence="4" type="ORF">Bathy03g05160</name>
</gene>
<evidence type="ECO:0000313" key="5">
    <source>
        <dbReference type="Proteomes" id="UP000198341"/>
    </source>
</evidence>
<dbReference type="Proteomes" id="UP000198341">
    <property type="component" value="Chromosome 3"/>
</dbReference>
<protein>
    <submittedName>
        <fullName evidence="4">Uncharacterized protein</fullName>
    </submittedName>
</protein>
<dbReference type="InterPro" id="IPR009249">
    <property type="entry name" value="Ferredoxin-dep_bilin_Rdtase"/>
</dbReference>
<accession>K8F2X8</accession>
<evidence type="ECO:0000256" key="1">
    <source>
        <dbReference type="ARBA" id="ARBA00006908"/>
    </source>
</evidence>
<dbReference type="PANTHER" id="PTHR34557:SF1">
    <property type="entry name" value="PHYTOCHROMOBILIN:FERREDOXIN OXIDOREDUCTASE, CHLOROPLASTIC"/>
    <property type="match status" value="1"/>
</dbReference>
<evidence type="ECO:0000256" key="2">
    <source>
        <dbReference type="ARBA" id="ARBA00023002"/>
    </source>
</evidence>
<dbReference type="Gene3D" id="3.40.1500.20">
    <property type="match status" value="1"/>
</dbReference>
<feature type="region of interest" description="Disordered" evidence="3">
    <location>
        <begin position="209"/>
        <end position="230"/>
    </location>
</feature>
<reference evidence="4 5" key="1">
    <citation type="submission" date="2011-10" db="EMBL/GenBank/DDBJ databases">
        <authorList>
            <person name="Genoscope - CEA"/>
        </authorList>
    </citation>
    <scope>NUCLEOTIDE SEQUENCE [LARGE SCALE GENOMIC DNA]</scope>
    <source>
        <strain evidence="4 5">RCC 1105</strain>
    </source>
</reference>
<keyword evidence="5" id="KW-1185">Reference proteome</keyword>
<dbReference type="AlphaFoldDB" id="K8F2X8"/>
<evidence type="ECO:0000313" key="4">
    <source>
        <dbReference type="EMBL" id="CCO15878.1"/>
    </source>
</evidence>
<dbReference type="GeneID" id="19017053"/>
<dbReference type="Pfam" id="PF05996">
    <property type="entry name" value="Fe_bilin_red"/>
    <property type="match status" value="1"/>
</dbReference>
<dbReference type="GO" id="GO:0010024">
    <property type="term" value="P:phytochromobilin biosynthetic process"/>
    <property type="evidence" value="ECO:0007669"/>
    <property type="project" value="InterPro"/>
</dbReference>
<dbReference type="OrthoDB" id="1882595at2759"/>
<comment type="similarity">
    <text evidence="1">Belongs to the HY2 family.</text>
</comment>
<dbReference type="GO" id="GO:0016636">
    <property type="term" value="F:oxidoreductase activity, acting on the CH-CH group of donors, iron-sulfur protein as acceptor"/>
    <property type="evidence" value="ECO:0007669"/>
    <property type="project" value="InterPro"/>
</dbReference>
<sequence>MSKRLSLLPNFFISLSSSSSVNHRRETTTKKNLNHHRGVVATTNAKTTFAFESSVAASDDAVDDFASRSSTSRKRKDDENDDDFFPLFELALRCFQTEFPNLVVQQEIRGKEETQKSRCSWETKSEKIGRERVEVTTRTVVLRPKPGANEEELMERVRITFVSGGTIAHCLNVHCTPRRAFTPSFGADVLNFGNGKNVLVGIDFHPNSIDTSDDRSSNTRKSRRSSSNSLAKRIAREIKDKYGEKLNATTPSEKFYEDTSGYFSEEMFFARPSFTSEKGKEENFQLVLECFEAYLRGYVEILKEERGAEVEEEETTEVKEAFRRRLAEHDKWQIERDPAIKMFSKWYGEEWANAYASEVLFPLAKECDE</sequence>